<dbReference type="Proteomes" id="UP000289437">
    <property type="component" value="Unassembled WGS sequence"/>
</dbReference>
<dbReference type="AlphaFoldDB" id="A0A4Q0T4S0"/>
<reference evidence="1 2" key="1">
    <citation type="submission" date="2018-11" db="EMBL/GenBank/DDBJ databases">
        <authorList>
            <person name="Mardanov A.V."/>
            <person name="Ravin N.V."/>
            <person name="Dedysh S.N."/>
        </authorList>
    </citation>
    <scope>NUCLEOTIDE SEQUENCE [LARGE SCALE GENOMIC DNA]</scope>
    <source>
        <strain evidence="1 2">AF10</strain>
    </source>
</reference>
<comment type="caution">
    <text evidence="1">The sequence shown here is derived from an EMBL/GenBank/DDBJ whole genome shotgun (WGS) entry which is preliminary data.</text>
</comment>
<proteinExistence type="predicted"/>
<dbReference type="EMBL" id="RDSM01000001">
    <property type="protein sequence ID" value="RXH57038.1"/>
    <property type="molecule type" value="Genomic_DNA"/>
</dbReference>
<name>A0A4Q0T4S0_9BACT</name>
<keyword evidence="2" id="KW-1185">Reference proteome</keyword>
<sequence length="209" mass="23583">MIDSCRAFCVRCFSIVLVSAAFHSTKAQQPIALTPTLARSEGIEPTSHIVFARIYLTATGSPAPTEFDISLPTLTVQCTRRPNDKFVFELFVNFGNVTDTAFYPPWRRADDELFPPVTQKQPLMMEFLGYTHVKPVRRQFEYVVAPFGQLRYNAPSGGSPNLEEIAFYFQYLRALPTFRLSYPGHTVTFETAPLLAQIHKEPLCHASSL</sequence>
<reference evidence="2" key="2">
    <citation type="submission" date="2019-02" db="EMBL/GenBank/DDBJ databases">
        <title>Granulicella sibirica sp. nov., a psychrotolerant acidobacterium isolated from an organic soil layer in forested tundra, West Siberia.</title>
        <authorList>
            <person name="Oshkin I.Y."/>
            <person name="Kulichevskaya I.S."/>
            <person name="Rijpstra W.I.C."/>
            <person name="Sinninghe Damste J.S."/>
            <person name="Rakitin A.L."/>
            <person name="Ravin N.V."/>
            <person name="Dedysh S.N."/>
        </authorList>
    </citation>
    <scope>NUCLEOTIDE SEQUENCE [LARGE SCALE GENOMIC DNA]</scope>
    <source>
        <strain evidence="2">AF10</strain>
    </source>
</reference>
<evidence type="ECO:0000313" key="2">
    <source>
        <dbReference type="Proteomes" id="UP000289437"/>
    </source>
</evidence>
<organism evidence="1 2">
    <name type="scientific">Granulicella sibirica</name>
    <dbReference type="NCBI Taxonomy" id="2479048"/>
    <lineage>
        <taxon>Bacteria</taxon>
        <taxon>Pseudomonadati</taxon>
        <taxon>Acidobacteriota</taxon>
        <taxon>Terriglobia</taxon>
        <taxon>Terriglobales</taxon>
        <taxon>Acidobacteriaceae</taxon>
        <taxon>Granulicella</taxon>
    </lineage>
</organism>
<protein>
    <submittedName>
        <fullName evidence="1">Uncharacterized protein</fullName>
    </submittedName>
</protein>
<accession>A0A4Q0T4S0</accession>
<evidence type="ECO:0000313" key="1">
    <source>
        <dbReference type="EMBL" id="RXH57038.1"/>
    </source>
</evidence>
<gene>
    <name evidence="1" type="ORF">GRAN_0348</name>
</gene>